<evidence type="ECO:0008006" key="2">
    <source>
        <dbReference type="Google" id="ProtNLM"/>
    </source>
</evidence>
<reference evidence="1" key="1">
    <citation type="journal article" date="2021" name="Proc. Natl. Acad. Sci. U.S.A.">
        <title>A Catalog of Tens of Thousands of Viruses from Human Metagenomes Reveals Hidden Associations with Chronic Diseases.</title>
        <authorList>
            <person name="Tisza M.J."/>
            <person name="Buck C.B."/>
        </authorList>
    </citation>
    <scope>NUCLEOTIDE SEQUENCE</scope>
    <source>
        <strain evidence="1">CtQyg71</strain>
    </source>
</reference>
<dbReference type="EMBL" id="BK014828">
    <property type="protein sequence ID" value="DAD77609.1"/>
    <property type="molecule type" value="Genomic_DNA"/>
</dbReference>
<sequence>MIKQHVSYEDYEGNQVEKDLWFHLNKSDLAKMSLGFDNGLVDGLTELQNKGDKKAVAEFIDNLLINAYGVRKPGSDVFLKTPEIQQDFQYSLAHDEILMMLLGGEDDEIINFIVGIMPGMKADDRVRVIAEVKAAQAKKEAPAISEATEHA</sequence>
<name>A0A8S5M5J8_9CAUD</name>
<proteinExistence type="predicted"/>
<evidence type="ECO:0000313" key="1">
    <source>
        <dbReference type="EMBL" id="DAD77609.1"/>
    </source>
</evidence>
<accession>A0A8S5M5J8</accession>
<organism evidence="1">
    <name type="scientific">Siphoviridae sp. ctQyg71</name>
    <dbReference type="NCBI Taxonomy" id="2826330"/>
    <lineage>
        <taxon>Viruses</taxon>
        <taxon>Duplodnaviria</taxon>
        <taxon>Heunggongvirae</taxon>
        <taxon>Uroviricota</taxon>
        <taxon>Caudoviricetes</taxon>
    </lineage>
</organism>
<dbReference type="InterPro" id="IPR057005">
    <property type="entry name" value="Phage_TAC_17"/>
</dbReference>
<dbReference type="Pfam" id="PF23803">
    <property type="entry name" value="Phage_TAC_17"/>
    <property type="match status" value="1"/>
</dbReference>
<protein>
    <recommendedName>
        <fullName evidence="2">Tail assembly chaperone</fullName>
    </recommendedName>
</protein>